<dbReference type="Proteomes" id="UP000663923">
    <property type="component" value="Chromosome"/>
</dbReference>
<evidence type="ECO:0000313" key="3">
    <source>
        <dbReference type="EMBL" id="QTD57451.1"/>
    </source>
</evidence>
<feature type="domain" description="Tyr recombinase" evidence="2">
    <location>
        <begin position="1"/>
        <end position="47"/>
    </location>
</feature>
<proteinExistence type="predicted"/>
<dbReference type="InterPro" id="IPR011010">
    <property type="entry name" value="DNA_brk_join_enz"/>
</dbReference>
<reference evidence="3 4" key="1">
    <citation type="submission" date="2021-03" db="EMBL/GenBank/DDBJ databases">
        <title>Complete genome of Parasphingorhabdus_sp.JHSY0214.</title>
        <authorList>
            <person name="Yoo J.H."/>
            <person name="Bae J.W."/>
        </authorList>
    </citation>
    <scope>NUCLEOTIDE SEQUENCE [LARGE SCALE GENOMIC DNA]</scope>
    <source>
        <strain evidence="3 4">JHSY0214</strain>
    </source>
</reference>
<gene>
    <name evidence="3" type="ORF">J4G78_07975</name>
</gene>
<keyword evidence="1" id="KW-0233">DNA recombination</keyword>
<dbReference type="InterPro" id="IPR002104">
    <property type="entry name" value="Integrase_catalytic"/>
</dbReference>
<accession>A0ABX7T7H0</accession>
<dbReference type="PROSITE" id="PS51898">
    <property type="entry name" value="TYR_RECOMBINASE"/>
    <property type="match status" value="1"/>
</dbReference>
<dbReference type="RefSeq" id="WP_207989924.1">
    <property type="nucleotide sequence ID" value="NZ_CP071794.1"/>
</dbReference>
<organism evidence="3 4">
    <name type="scientific">Parasphingorhabdus cellanae</name>
    <dbReference type="NCBI Taxonomy" id="2806553"/>
    <lineage>
        <taxon>Bacteria</taxon>
        <taxon>Pseudomonadati</taxon>
        <taxon>Pseudomonadota</taxon>
        <taxon>Alphaproteobacteria</taxon>
        <taxon>Sphingomonadales</taxon>
        <taxon>Sphingomonadaceae</taxon>
        <taxon>Parasphingorhabdus</taxon>
    </lineage>
</organism>
<keyword evidence="4" id="KW-1185">Reference proteome</keyword>
<evidence type="ECO:0000256" key="1">
    <source>
        <dbReference type="ARBA" id="ARBA00023172"/>
    </source>
</evidence>
<evidence type="ECO:0000259" key="2">
    <source>
        <dbReference type="PROSITE" id="PS51898"/>
    </source>
</evidence>
<dbReference type="EMBL" id="CP071794">
    <property type="protein sequence ID" value="QTD57451.1"/>
    <property type="molecule type" value="Genomic_DNA"/>
</dbReference>
<sequence length="88" mass="9746">MRHSFASVAAELGYSELTIASLLGHASRGVTQRYVHIDKAVLQAAEHVSAQLAEWLEPRRPSGFQPIGLESRQKWSSDWVSTKAATNR</sequence>
<name>A0ABX7T7H0_9SPHN</name>
<evidence type="ECO:0000313" key="4">
    <source>
        <dbReference type="Proteomes" id="UP000663923"/>
    </source>
</evidence>
<dbReference type="InterPro" id="IPR013762">
    <property type="entry name" value="Integrase-like_cat_sf"/>
</dbReference>
<dbReference type="Gene3D" id="1.10.443.10">
    <property type="entry name" value="Intergrase catalytic core"/>
    <property type="match status" value="1"/>
</dbReference>
<protein>
    <recommendedName>
        <fullName evidence="2">Tyr recombinase domain-containing protein</fullName>
    </recommendedName>
</protein>
<dbReference type="SUPFAM" id="SSF56349">
    <property type="entry name" value="DNA breaking-rejoining enzymes"/>
    <property type="match status" value="1"/>
</dbReference>